<evidence type="ECO:0000256" key="3">
    <source>
        <dbReference type="ARBA" id="ARBA00023004"/>
    </source>
</evidence>
<keyword evidence="3 4" id="KW-0408">Iron</keyword>
<organism evidence="5 6">
    <name type="scientific">Agaribacter flavus</name>
    <dbReference type="NCBI Taxonomy" id="1902781"/>
    <lineage>
        <taxon>Bacteria</taxon>
        <taxon>Pseudomonadati</taxon>
        <taxon>Pseudomonadota</taxon>
        <taxon>Gammaproteobacteria</taxon>
        <taxon>Alteromonadales</taxon>
        <taxon>Alteromonadaceae</taxon>
        <taxon>Agaribacter</taxon>
    </lineage>
</organism>
<dbReference type="InterPro" id="IPR036524">
    <property type="entry name" value="Frataxin/CyaY_sf"/>
</dbReference>
<dbReference type="Gene3D" id="3.30.920.10">
    <property type="entry name" value="Frataxin/CyaY"/>
    <property type="match status" value="1"/>
</dbReference>
<dbReference type="InterPro" id="IPR020895">
    <property type="entry name" value="Frataxin_CS"/>
</dbReference>
<comment type="caution">
    <text evidence="5">The sequence shown here is derived from an EMBL/GenBank/DDBJ whole genome shotgun (WGS) entry which is preliminary data.</text>
</comment>
<evidence type="ECO:0000313" key="5">
    <source>
        <dbReference type="EMBL" id="MFC3123182.1"/>
    </source>
</evidence>
<comment type="function">
    <text evidence="4">Involved in iron-sulfur (Fe-S) cluster assembly. May act as a regulator of Fe-S biogenesis.</text>
</comment>
<evidence type="ECO:0000256" key="4">
    <source>
        <dbReference type="HAMAP-Rule" id="MF_00142"/>
    </source>
</evidence>
<dbReference type="SUPFAM" id="SSF55387">
    <property type="entry name" value="Frataxin/Nqo15-like"/>
    <property type="match status" value="1"/>
</dbReference>
<dbReference type="Proteomes" id="UP001595478">
    <property type="component" value="Unassembled WGS sequence"/>
</dbReference>
<dbReference type="NCBIfam" id="TIGR03421">
    <property type="entry name" value="FeS_CyaY"/>
    <property type="match status" value="1"/>
</dbReference>
<comment type="similarity">
    <text evidence="1 4">Belongs to the frataxin family.</text>
</comment>
<sequence>MKDAQYDQLIDDIFIALEDALDAQEQAFDYDSNGDIFTIIIPDGSKIVLNKQPPLQQLWMATKFNGHHFNYEEDGRWVDERTGVEFFSFLDEAVSKQAGFDVTLDLNS</sequence>
<name>A0ABV7FS50_9ALTE</name>
<dbReference type="PANTHER" id="PTHR16821">
    <property type="entry name" value="FRATAXIN"/>
    <property type="match status" value="1"/>
</dbReference>
<reference evidence="6" key="1">
    <citation type="journal article" date="2019" name="Int. J. Syst. Evol. Microbiol.">
        <title>The Global Catalogue of Microorganisms (GCM) 10K type strain sequencing project: providing services to taxonomists for standard genome sequencing and annotation.</title>
        <authorList>
            <consortium name="The Broad Institute Genomics Platform"/>
            <consortium name="The Broad Institute Genome Sequencing Center for Infectious Disease"/>
            <person name="Wu L."/>
            <person name="Ma J."/>
        </authorList>
    </citation>
    <scope>NUCLEOTIDE SEQUENCE [LARGE SCALE GENOMIC DNA]</scope>
    <source>
        <strain evidence="6">KCTC 52473</strain>
    </source>
</reference>
<dbReference type="PROSITE" id="PS01344">
    <property type="entry name" value="FRATAXIN_1"/>
    <property type="match status" value="1"/>
</dbReference>
<keyword evidence="6" id="KW-1185">Reference proteome</keyword>
<dbReference type="EMBL" id="JBHRSW010000047">
    <property type="protein sequence ID" value="MFC3123182.1"/>
    <property type="molecule type" value="Genomic_DNA"/>
</dbReference>
<proteinExistence type="inferred from homology"/>
<evidence type="ECO:0000256" key="1">
    <source>
        <dbReference type="ARBA" id="ARBA00008183"/>
    </source>
</evidence>
<dbReference type="Pfam" id="PF01491">
    <property type="entry name" value="Frataxin_Cyay"/>
    <property type="match status" value="1"/>
</dbReference>
<evidence type="ECO:0000256" key="2">
    <source>
        <dbReference type="ARBA" id="ARBA00022723"/>
    </source>
</evidence>
<dbReference type="InterPro" id="IPR002908">
    <property type="entry name" value="Frataxin/CyaY"/>
</dbReference>
<evidence type="ECO:0000313" key="6">
    <source>
        <dbReference type="Proteomes" id="UP001595478"/>
    </source>
</evidence>
<keyword evidence="2 4" id="KW-0479">Metal-binding</keyword>
<accession>A0ABV7FS50</accession>
<gene>
    <name evidence="4 5" type="primary">cyaY</name>
    <name evidence="5" type="ORF">ACFOHL_16285</name>
</gene>
<dbReference type="RefSeq" id="WP_376921297.1">
    <property type="nucleotide sequence ID" value="NZ_JBHRSW010000047.1"/>
</dbReference>
<dbReference type="SMART" id="SM01219">
    <property type="entry name" value="Frataxin_Cyay"/>
    <property type="match status" value="1"/>
</dbReference>
<protein>
    <recommendedName>
        <fullName evidence="4">Iron-sulfur cluster assembly protein CyaY</fullName>
    </recommendedName>
</protein>
<dbReference type="InterPro" id="IPR047584">
    <property type="entry name" value="CyaY"/>
</dbReference>
<dbReference type="PANTHER" id="PTHR16821:SF2">
    <property type="entry name" value="FRATAXIN, MITOCHONDRIAL"/>
    <property type="match status" value="1"/>
</dbReference>
<dbReference type="PROSITE" id="PS50810">
    <property type="entry name" value="FRATAXIN_2"/>
    <property type="match status" value="1"/>
</dbReference>
<dbReference type="HAMAP" id="MF_00142">
    <property type="entry name" value="CyaY"/>
    <property type="match status" value="1"/>
</dbReference>